<dbReference type="RefSeq" id="WP_377327370.1">
    <property type="nucleotide sequence ID" value="NZ_JBHUMZ010000011.1"/>
</dbReference>
<dbReference type="PANTHER" id="PTHR11011:SF45">
    <property type="entry name" value="FATTY ACYL-COA REDUCTASE CG8306-RELATED"/>
    <property type="match status" value="1"/>
</dbReference>
<evidence type="ECO:0000313" key="3">
    <source>
        <dbReference type="Proteomes" id="UP001597452"/>
    </source>
</evidence>
<dbReference type="Proteomes" id="UP001597452">
    <property type="component" value="Unassembled WGS sequence"/>
</dbReference>
<dbReference type="SUPFAM" id="SSF51735">
    <property type="entry name" value="NAD(P)-binding Rossmann-fold domains"/>
    <property type="match status" value="1"/>
</dbReference>
<dbReference type="EMBL" id="JBHUMZ010000011">
    <property type="protein sequence ID" value="MFD2637854.1"/>
    <property type="molecule type" value="Genomic_DNA"/>
</dbReference>
<name>A0ABW5Q7B0_9BACI</name>
<dbReference type="Gene3D" id="3.40.50.720">
    <property type="entry name" value="NAD(P)-binding Rossmann-like Domain"/>
    <property type="match status" value="1"/>
</dbReference>
<evidence type="ECO:0000313" key="2">
    <source>
        <dbReference type="EMBL" id="MFD2637854.1"/>
    </source>
</evidence>
<feature type="domain" description="Thioester reductase (TE)" evidence="1">
    <location>
        <begin position="7"/>
        <end position="238"/>
    </location>
</feature>
<dbReference type="CDD" id="cd05263">
    <property type="entry name" value="MupV_like_SDR_e"/>
    <property type="match status" value="1"/>
</dbReference>
<dbReference type="InterPro" id="IPR013120">
    <property type="entry name" value="FAR_NAD-bd"/>
</dbReference>
<protein>
    <submittedName>
        <fullName evidence="2">SDR family oxidoreductase</fullName>
    </submittedName>
</protein>
<dbReference type="InterPro" id="IPR036291">
    <property type="entry name" value="NAD(P)-bd_dom_sf"/>
</dbReference>
<comment type="caution">
    <text evidence="2">The sequence shown here is derived from an EMBL/GenBank/DDBJ whole genome shotgun (WGS) entry which is preliminary data.</text>
</comment>
<dbReference type="InterPro" id="IPR026055">
    <property type="entry name" value="FAR"/>
</dbReference>
<dbReference type="PANTHER" id="PTHR11011">
    <property type="entry name" value="MALE STERILITY PROTEIN 2-RELATED"/>
    <property type="match status" value="1"/>
</dbReference>
<reference evidence="3" key="1">
    <citation type="journal article" date="2019" name="Int. J. Syst. Evol. Microbiol.">
        <title>The Global Catalogue of Microorganisms (GCM) 10K type strain sequencing project: providing services to taxonomists for standard genome sequencing and annotation.</title>
        <authorList>
            <consortium name="The Broad Institute Genomics Platform"/>
            <consortium name="The Broad Institute Genome Sequencing Center for Infectious Disease"/>
            <person name="Wu L."/>
            <person name="Ma J."/>
        </authorList>
    </citation>
    <scope>NUCLEOTIDE SEQUENCE [LARGE SCALE GENOMIC DNA]</scope>
    <source>
        <strain evidence="3">TISTR 1571</strain>
    </source>
</reference>
<organism evidence="2 3">
    <name type="scientific">Piscibacillus salipiscarius</name>
    <dbReference type="NCBI Taxonomy" id="299480"/>
    <lineage>
        <taxon>Bacteria</taxon>
        <taxon>Bacillati</taxon>
        <taxon>Bacillota</taxon>
        <taxon>Bacilli</taxon>
        <taxon>Bacillales</taxon>
        <taxon>Bacillaceae</taxon>
        <taxon>Piscibacillus</taxon>
    </lineage>
</organism>
<proteinExistence type="predicted"/>
<evidence type="ECO:0000259" key="1">
    <source>
        <dbReference type="Pfam" id="PF07993"/>
    </source>
</evidence>
<gene>
    <name evidence="2" type="ORF">ACFSW4_03055</name>
</gene>
<dbReference type="Pfam" id="PF07993">
    <property type="entry name" value="NAD_binding_4"/>
    <property type="match status" value="1"/>
</dbReference>
<keyword evidence="3" id="KW-1185">Reference proteome</keyword>
<accession>A0ABW5Q7B0</accession>
<sequence>MANYFFTGFPGFIANNLIRQLIEDQQPESIFVLVLPEMMDRAEEEINNIIDEKQISPNLIHVVPGDITKPNLDMDITYQELFINNIHYVFHLAAIYALAVPKSIAFNVNVRGTQQVNEWVKTLNHLKRYVYFSTAYVSGKRTGKILETELDCRQEFKNHYEQTKFEAEVLVDQLKVNIPTTIIRPGVVCGHSKTGETIKFDGPYFMLNLMDALKTFPIPYIGKSDAYGNFVPVDYIFESTIYLAHATKGEGKTYHLADPNPYRMREVYSMLMQEFLGKMPKWTTPLTLARLSLSLSVTRKWLRVEKESLDYSRLLAEHDCSQAVQDLKGSGISCPDFKEVVPAIVQFYREHKNHPQYQIKID</sequence>